<proteinExistence type="inferred from homology"/>
<dbReference type="GO" id="GO:0016811">
    <property type="term" value="F:hydrolase activity, acting on carbon-nitrogen (but not peptide) bonds, in linear amides"/>
    <property type="evidence" value="ECO:0007669"/>
    <property type="project" value="TreeGrafter"/>
</dbReference>
<organism evidence="6 7">
    <name type="scientific">Nocardia aurantia</name>
    <dbReference type="NCBI Taxonomy" id="2585199"/>
    <lineage>
        <taxon>Bacteria</taxon>
        <taxon>Bacillati</taxon>
        <taxon>Actinomycetota</taxon>
        <taxon>Actinomycetes</taxon>
        <taxon>Mycobacteriales</taxon>
        <taxon>Nocardiaceae</taxon>
        <taxon>Nocardia</taxon>
    </lineage>
</organism>
<dbReference type="AlphaFoldDB" id="A0A7K0DPD2"/>
<gene>
    <name evidence="6" type="primary">mftE_2</name>
    <name evidence="6" type="ORF">NRB56_31890</name>
</gene>
<evidence type="ECO:0000256" key="5">
    <source>
        <dbReference type="ARBA" id="ARBA00024029"/>
    </source>
</evidence>
<evidence type="ECO:0000313" key="6">
    <source>
        <dbReference type="EMBL" id="MQY27606.1"/>
    </source>
</evidence>
<dbReference type="InterPro" id="IPR024087">
    <property type="entry name" value="Creatininase-like_sf"/>
</dbReference>
<dbReference type="SUPFAM" id="SSF102215">
    <property type="entry name" value="Creatininase"/>
    <property type="match status" value="1"/>
</dbReference>
<accession>A0A7K0DPD2</accession>
<keyword evidence="4" id="KW-0862">Zinc</keyword>
<evidence type="ECO:0000256" key="4">
    <source>
        <dbReference type="ARBA" id="ARBA00022833"/>
    </source>
</evidence>
<evidence type="ECO:0000256" key="3">
    <source>
        <dbReference type="ARBA" id="ARBA00022801"/>
    </source>
</evidence>
<evidence type="ECO:0000256" key="1">
    <source>
        <dbReference type="ARBA" id="ARBA00001947"/>
    </source>
</evidence>
<dbReference type="RefSeq" id="WP_153342798.1">
    <property type="nucleotide sequence ID" value="NZ_WEGI01000006.1"/>
</dbReference>
<dbReference type="GO" id="GO:0046872">
    <property type="term" value="F:metal ion binding"/>
    <property type="evidence" value="ECO:0007669"/>
    <property type="project" value="UniProtKB-KW"/>
</dbReference>
<dbReference type="PANTHER" id="PTHR35005">
    <property type="entry name" value="3-DEHYDRO-SCYLLO-INOSOSE HYDROLASE"/>
    <property type="match status" value="1"/>
</dbReference>
<comment type="similarity">
    <text evidence="5">Belongs to the creatininase superfamily.</text>
</comment>
<evidence type="ECO:0000256" key="2">
    <source>
        <dbReference type="ARBA" id="ARBA00022723"/>
    </source>
</evidence>
<dbReference type="PANTHER" id="PTHR35005:SF1">
    <property type="entry name" value="2-AMINO-5-FORMYLAMINO-6-RIBOSYLAMINOPYRIMIDIN-4(3H)-ONE 5'-MONOPHOSPHATE DEFORMYLASE"/>
    <property type="match status" value="1"/>
</dbReference>
<dbReference type="Pfam" id="PF02633">
    <property type="entry name" value="Creatininase"/>
    <property type="match status" value="1"/>
</dbReference>
<dbReference type="Gene3D" id="3.40.50.10310">
    <property type="entry name" value="Creatininase"/>
    <property type="match status" value="1"/>
</dbReference>
<dbReference type="NCBIfam" id="TIGR03964">
    <property type="entry name" value="mycofact_creat"/>
    <property type="match status" value="1"/>
</dbReference>
<comment type="caution">
    <text evidence="6">The sequence shown here is derived from an EMBL/GenBank/DDBJ whole genome shotgun (WGS) entry which is preliminary data.</text>
</comment>
<sequence>MTRLADLTWTDVRDRAAAGALLAVPIGATEQHGPHLPLSTDTDIAVALCDRLARARDDVLVAPPVAYGSSGEHAGFPGTLSIGLEATELLLLELGRSACDTFDHLLFVSAHGGNTTPVARAVARLRAETRDVQVFSPRWSGDPHAGRTETALLLALRPEAVRSARAVPGNTRPLAELMPDLRSGGVLAVSESGILGDPTGATAAEGHTLLDTLTTTLLREVTTWREPSAA</sequence>
<reference evidence="6 7" key="1">
    <citation type="submission" date="2019-10" db="EMBL/GenBank/DDBJ databases">
        <title>Nocardia macrotermitis sp. nov. and Nocardia aurantia sp. nov., isolated from the gut of fungus growing-termite Macrotermes natalensis.</title>
        <authorList>
            <person name="Benndorf R."/>
            <person name="Schwitalla J."/>
            <person name="Martin K."/>
            <person name="De Beer W."/>
            <person name="Kaster A.-K."/>
            <person name="Vollmers J."/>
            <person name="Poulsen M."/>
            <person name="Beemelmanns C."/>
        </authorList>
    </citation>
    <scope>NUCLEOTIDE SEQUENCE [LARGE SCALE GENOMIC DNA]</scope>
    <source>
        <strain evidence="6 7">RB56</strain>
    </source>
</reference>
<dbReference type="EMBL" id="WEGI01000006">
    <property type="protein sequence ID" value="MQY27606.1"/>
    <property type="molecule type" value="Genomic_DNA"/>
</dbReference>
<protein>
    <submittedName>
        <fullName evidence="6">Putative mycofactocin system creatinine amidohydrolase family protein MftE</fullName>
        <ecNumber evidence="6">3.5.-.-</ecNumber>
    </submittedName>
</protein>
<evidence type="ECO:0000313" key="7">
    <source>
        <dbReference type="Proteomes" id="UP000431401"/>
    </source>
</evidence>
<dbReference type="Proteomes" id="UP000431401">
    <property type="component" value="Unassembled WGS sequence"/>
</dbReference>
<dbReference type="InterPro" id="IPR003785">
    <property type="entry name" value="Creatininase/forma_Hydrolase"/>
</dbReference>
<dbReference type="InterPro" id="IPR023871">
    <property type="entry name" value="MftE"/>
</dbReference>
<name>A0A7K0DPD2_9NOCA</name>
<dbReference type="OrthoDB" id="9801445at2"/>
<comment type="cofactor">
    <cofactor evidence="1">
        <name>Zn(2+)</name>
        <dbReference type="ChEBI" id="CHEBI:29105"/>
    </cofactor>
</comment>
<dbReference type="GO" id="GO:0009231">
    <property type="term" value="P:riboflavin biosynthetic process"/>
    <property type="evidence" value="ECO:0007669"/>
    <property type="project" value="TreeGrafter"/>
</dbReference>
<keyword evidence="3 6" id="KW-0378">Hydrolase</keyword>
<dbReference type="EC" id="3.5.-.-" evidence="6"/>
<keyword evidence="7" id="KW-1185">Reference proteome</keyword>
<keyword evidence="2" id="KW-0479">Metal-binding</keyword>